<comment type="caution">
    <text evidence="2">The sequence shown here is derived from an EMBL/GenBank/DDBJ whole genome shotgun (WGS) entry which is preliminary data.</text>
</comment>
<evidence type="ECO:0000313" key="3">
    <source>
        <dbReference type="Proteomes" id="UP000593564"/>
    </source>
</evidence>
<name>A0A7J7FZV2_CAMSI</name>
<accession>A0A7J7FZV2</accession>
<dbReference type="AlphaFoldDB" id="A0A7J7FZV2"/>
<keyword evidence="3" id="KW-1185">Reference proteome</keyword>
<sequence>MANSHHSWPAGHWCTPQHCFGKFQQKVLGDTLQTEPLKSKSERFSGRKSRHACSTSSNRAEAI</sequence>
<evidence type="ECO:0000313" key="2">
    <source>
        <dbReference type="EMBL" id="KAF5933970.1"/>
    </source>
</evidence>
<feature type="compositionally biased region" description="Polar residues" evidence="1">
    <location>
        <begin position="52"/>
        <end position="63"/>
    </location>
</feature>
<reference evidence="2 3" key="2">
    <citation type="submission" date="2020-07" db="EMBL/GenBank/DDBJ databases">
        <title>Genome assembly of wild tea tree DASZ reveals pedigree and selection history of tea varieties.</title>
        <authorList>
            <person name="Zhang W."/>
        </authorList>
    </citation>
    <scope>NUCLEOTIDE SEQUENCE [LARGE SCALE GENOMIC DNA]</scope>
    <source>
        <strain evidence="3">cv. G240</strain>
        <tissue evidence="2">Leaf</tissue>
    </source>
</reference>
<evidence type="ECO:0000256" key="1">
    <source>
        <dbReference type="SAM" id="MobiDB-lite"/>
    </source>
</evidence>
<protein>
    <submittedName>
        <fullName evidence="2">Uncharacterized protein</fullName>
    </submittedName>
</protein>
<proteinExistence type="predicted"/>
<dbReference type="Proteomes" id="UP000593564">
    <property type="component" value="Unassembled WGS sequence"/>
</dbReference>
<feature type="region of interest" description="Disordered" evidence="1">
    <location>
        <begin position="31"/>
        <end position="63"/>
    </location>
</feature>
<dbReference type="EMBL" id="JACBKZ010000014">
    <property type="protein sequence ID" value="KAF5933970.1"/>
    <property type="molecule type" value="Genomic_DNA"/>
</dbReference>
<organism evidence="2 3">
    <name type="scientific">Camellia sinensis</name>
    <name type="common">Tea plant</name>
    <name type="synonym">Thea sinensis</name>
    <dbReference type="NCBI Taxonomy" id="4442"/>
    <lineage>
        <taxon>Eukaryota</taxon>
        <taxon>Viridiplantae</taxon>
        <taxon>Streptophyta</taxon>
        <taxon>Embryophyta</taxon>
        <taxon>Tracheophyta</taxon>
        <taxon>Spermatophyta</taxon>
        <taxon>Magnoliopsida</taxon>
        <taxon>eudicotyledons</taxon>
        <taxon>Gunneridae</taxon>
        <taxon>Pentapetalae</taxon>
        <taxon>asterids</taxon>
        <taxon>Ericales</taxon>
        <taxon>Theaceae</taxon>
        <taxon>Camellia</taxon>
    </lineage>
</organism>
<reference evidence="3" key="1">
    <citation type="journal article" date="2020" name="Nat. Commun.">
        <title>Genome assembly of wild tea tree DASZ reveals pedigree and selection history of tea varieties.</title>
        <authorList>
            <person name="Zhang W."/>
            <person name="Zhang Y."/>
            <person name="Qiu H."/>
            <person name="Guo Y."/>
            <person name="Wan H."/>
            <person name="Zhang X."/>
            <person name="Scossa F."/>
            <person name="Alseekh S."/>
            <person name="Zhang Q."/>
            <person name="Wang P."/>
            <person name="Xu L."/>
            <person name="Schmidt M.H."/>
            <person name="Jia X."/>
            <person name="Li D."/>
            <person name="Zhu A."/>
            <person name="Guo F."/>
            <person name="Chen W."/>
            <person name="Ni D."/>
            <person name="Usadel B."/>
            <person name="Fernie A.R."/>
            <person name="Wen W."/>
        </authorList>
    </citation>
    <scope>NUCLEOTIDE SEQUENCE [LARGE SCALE GENOMIC DNA]</scope>
    <source>
        <strain evidence="3">cv. G240</strain>
    </source>
</reference>
<gene>
    <name evidence="2" type="ORF">HYC85_030141</name>
</gene>